<dbReference type="AlphaFoldDB" id="A0A2U9BN90"/>
<dbReference type="EMBL" id="CP026250">
    <property type="protein sequence ID" value="AWP05129.1"/>
    <property type="molecule type" value="Genomic_DNA"/>
</dbReference>
<protein>
    <submittedName>
        <fullName evidence="2">Uncharacterized protein</fullName>
    </submittedName>
</protein>
<evidence type="ECO:0000256" key="1">
    <source>
        <dbReference type="SAM" id="MobiDB-lite"/>
    </source>
</evidence>
<feature type="compositionally biased region" description="Basic and acidic residues" evidence="1">
    <location>
        <begin position="10"/>
        <end position="26"/>
    </location>
</feature>
<organism evidence="2 3">
    <name type="scientific">Scophthalmus maximus</name>
    <name type="common">Turbot</name>
    <name type="synonym">Psetta maxima</name>
    <dbReference type="NCBI Taxonomy" id="52904"/>
    <lineage>
        <taxon>Eukaryota</taxon>
        <taxon>Metazoa</taxon>
        <taxon>Chordata</taxon>
        <taxon>Craniata</taxon>
        <taxon>Vertebrata</taxon>
        <taxon>Euteleostomi</taxon>
        <taxon>Actinopterygii</taxon>
        <taxon>Neopterygii</taxon>
        <taxon>Teleostei</taxon>
        <taxon>Neoteleostei</taxon>
        <taxon>Acanthomorphata</taxon>
        <taxon>Carangaria</taxon>
        <taxon>Pleuronectiformes</taxon>
        <taxon>Pleuronectoidei</taxon>
        <taxon>Scophthalmidae</taxon>
        <taxon>Scophthalmus</taxon>
    </lineage>
</organism>
<proteinExistence type="predicted"/>
<accession>A0A2U9BN90</accession>
<sequence>MGSYEQMLPGEDHVSETSDGTPAEHRPARRRGVICSFVTGHTGEYFTMSPAKVDLHRRFRARVVTTTSGTRRRQD</sequence>
<reference evidence="2 3" key="1">
    <citation type="submission" date="2017-12" db="EMBL/GenBank/DDBJ databases">
        <title>Integrating genomic resources of turbot (Scophthalmus maximus) in depth evaluation of genetic and physical mapping variation across individuals.</title>
        <authorList>
            <person name="Martinez P."/>
        </authorList>
    </citation>
    <scope>NUCLEOTIDE SEQUENCE [LARGE SCALE GENOMIC DNA]</scope>
</reference>
<keyword evidence="3" id="KW-1185">Reference proteome</keyword>
<feature type="region of interest" description="Disordered" evidence="1">
    <location>
        <begin position="1"/>
        <end position="29"/>
    </location>
</feature>
<evidence type="ECO:0000313" key="2">
    <source>
        <dbReference type="EMBL" id="AWP05129.1"/>
    </source>
</evidence>
<name>A0A2U9BN90_SCOMX</name>
<gene>
    <name evidence="2" type="ORF">SMAX5B_003092</name>
</gene>
<dbReference type="Proteomes" id="UP000246464">
    <property type="component" value="Chromosome 8"/>
</dbReference>
<evidence type="ECO:0000313" key="3">
    <source>
        <dbReference type="Proteomes" id="UP000246464"/>
    </source>
</evidence>